<dbReference type="AlphaFoldDB" id="A0A6P6TZ82"/>
<dbReference type="PANTHER" id="PTHR33116">
    <property type="entry name" value="REVERSE TRANSCRIPTASE ZINC-BINDING DOMAIN-CONTAINING PROTEIN-RELATED-RELATED"/>
    <property type="match status" value="1"/>
</dbReference>
<sequence length="255" mass="29263">MVIGRSKRQVFGYIKEKVVSRMRGWKEKVLSQTGKEIMLKSIILALPTYAMSCCKLPKSLCMDLCRQMAKFRWGDSEEAKRIHWISWDKLSEVKGKGGLGFRDLQCFNKATLAKQLWRVLTNPSLLVRRVLKNRYFKGTSIWETKERGGHSWIWKSILSAGDLLEKGARKRVGDGSTINIWKDKWIMNSTNGMVQSRKPEGCQISRVQGLISNGRWRKDLMQTLFSAEDCTRIGSIPLSSCGSKDRLIWPRSSSR</sequence>
<gene>
    <name evidence="2" type="primary">LOC113705955</name>
</gene>
<name>A0A6P6TZ82_COFAR</name>
<dbReference type="RefSeq" id="XP_027083658.1">
    <property type="nucleotide sequence ID" value="XM_027227857.1"/>
</dbReference>
<keyword evidence="1" id="KW-1185">Reference proteome</keyword>
<evidence type="ECO:0000313" key="1">
    <source>
        <dbReference type="Proteomes" id="UP001652660"/>
    </source>
</evidence>
<organism evidence="1 2">
    <name type="scientific">Coffea arabica</name>
    <name type="common">Arabian coffee</name>
    <dbReference type="NCBI Taxonomy" id="13443"/>
    <lineage>
        <taxon>Eukaryota</taxon>
        <taxon>Viridiplantae</taxon>
        <taxon>Streptophyta</taxon>
        <taxon>Embryophyta</taxon>
        <taxon>Tracheophyta</taxon>
        <taxon>Spermatophyta</taxon>
        <taxon>Magnoliopsida</taxon>
        <taxon>eudicotyledons</taxon>
        <taxon>Gunneridae</taxon>
        <taxon>Pentapetalae</taxon>
        <taxon>asterids</taxon>
        <taxon>lamiids</taxon>
        <taxon>Gentianales</taxon>
        <taxon>Rubiaceae</taxon>
        <taxon>Ixoroideae</taxon>
        <taxon>Gardenieae complex</taxon>
        <taxon>Bertiereae - Coffeeae clade</taxon>
        <taxon>Coffeeae</taxon>
        <taxon>Coffea</taxon>
    </lineage>
</organism>
<proteinExistence type="predicted"/>
<dbReference type="PANTHER" id="PTHR33116:SF86">
    <property type="entry name" value="REVERSE TRANSCRIPTASE DOMAIN-CONTAINING PROTEIN"/>
    <property type="match status" value="1"/>
</dbReference>
<dbReference type="GeneID" id="113705955"/>
<reference evidence="2" key="2">
    <citation type="submission" date="2025-08" db="UniProtKB">
        <authorList>
            <consortium name="RefSeq"/>
        </authorList>
    </citation>
    <scope>IDENTIFICATION</scope>
    <source>
        <tissue evidence="2">Leaves</tissue>
    </source>
</reference>
<reference evidence="1" key="1">
    <citation type="journal article" date="2025" name="Foods">
        <title>Unveiling the Microbial Signatures of Arabica Coffee Cherries: Insights into Ripeness Specific Diversity, Functional Traits, and Implications for Quality and Safety.</title>
        <authorList>
            <consortium name="RefSeq"/>
            <person name="Tenea G.N."/>
            <person name="Cifuentes V."/>
            <person name="Reyes P."/>
            <person name="Cevallos-Vallejos M."/>
        </authorList>
    </citation>
    <scope>NUCLEOTIDE SEQUENCE [LARGE SCALE GENOMIC DNA]</scope>
</reference>
<evidence type="ECO:0000313" key="2">
    <source>
        <dbReference type="RefSeq" id="XP_027083658.1"/>
    </source>
</evidence>
<dbReference type="OrthoDB" id="1732437at2759"/>
<accession>A0A6P6TZ82</accession>
<dbReference type="Proteomes" id="UP001652660">
    <property type="component" value="Chromosome 8c"/>
</dbReference>
<protein>
    <submittedName>
        <fullName evidence="2">Uncharacterized mitochondrial protein AtMg00310-like</fullName>
    </submittedName>
</protein>